<keyword evidence="7" id="KW-0813">Transport</keyword>
<feature type="transmembrane region" description="Helical" evidence="6">
    <location>
        <begin position="307"/>
        <end position="331"/>
    </location>
</feature>
<feature type="transmembrane region" description="Helical" evidence="6">
    <location>
        <begin position="448"/>
        <end position="467"/>
    </location>
</feature>
<proteinExistence type="predicted"/>
<keyword evidence="7" id="KW-0762">Sugar transport</keyword>
<keyword evidence="3 6" id="KW-0812">Transmembrane</keyword>
<evidence type="ECO:0000313" key="7">
    <source>
        <dbReference type="EMBL" id="SDI53934.1"/>
    </source>
</evidence>
<evidence type="ECO:0000256" key="2">
    <source>
        <dbReference type="ARBA" id="ARBA00022475"/>
    </source>
</evidence>
<keyword evidence="5 6" id="KW-0472">Membrane</keyword>
<reference evidence="7 8" key="1">
    <citation type="submission" date="2016-10" db="EMBL/GenBank/DDBJ databases">
        <authorList>
            <person name="de Groot N.N."/>
        </authorList>
    </citation>
    <scope>NUCLEOTIDE SEQUENCE [LARGE SCALE GENOMIC DNA]</scope>
    <source>
        <strain evidence="7 8">CGMCC 1.5058</strain>
    </source>
</reference>
<dbReference type="PANTHER" id="PTHR32196">
    <property type="entry name" value="ABC TRANSPORTER PERMEASE PROTEIN YPHD-RELATED-RELATED"/>
    <property type="match status" value="1"/>
</dbReference>
<dbReference type="RefSeq" id="WP_051651559.1">
    <property type="nucleotide sequence ID" value="NZ_FNDZ01000003.1"/>
</dbReference>
<feature type="transmembrane region" description="Helical" evidence="6">
    <location>
        <begin position="286"/>
        <end position="301"/>
    </location>
</feature>
<evidence type="ECO:0000256" key="1">
    <source>
        <dbReference type="ARBA" id="ARBA00004651"/>
    </source>
</evidence>
<organism evidence="7 8">
    <name type="scientific">Proteiniclasticum ruminis</name>
    <dbReference type="NCBI Taxonomy" id="398199"/>
    <lineage>
        <taxon>Bacteria</taxon>
        <taxon>Bacillati</taxon>
        <taxon>Bacillota</taxon>
        <taxon>Clostridia</taxon>
        <taxon>Eubacteriales</taxon>
        <taxon>Clostridiaceae</taxon>
        <taxon>Proteiniclasticum</taxon>
    </lineage>
</organism>
<feature type="transmembrane region" description="Helical" evidence="6">
    <location>
        <begin position="126"/>
        <end position="151"/>
    </location>
</feature>
<keyword evidence="2" id="KW-1003">Cell membrane</keyword>
<dbReference type="AlphaFoldDB" id="A0A1G8LE14"/>
<comment type="subcellular location">
    <subcellularLocation>
        <location evidence="1">Cell membrane</location>
        <topology evidence="1">Multi-pass membrane protein</topology>
    </subcellularLocation>
</comment>
<name>A0A1G8LE14_9CLOT</name>
<dbReference type="Proteomes" id="UP000183255">
    <property type="component" value="Unassembled WGS sequence"/>
</dbReference>
<evidence type="ECO:0000256" key="5">
    <source>
        <dbReference type="ARBA" id="ARBA00023136"/>
    </source>
</evidence>
<dbReference type="Pfam" id="PF02653">
    <property type="entry name" value="BPD_transp_2"/>
    <property type="match status" value="1"/>
</dbReference>
<dbReference type="InterPro" id="IPR001851">
    <property type="entry name" value="ABC_transp_permease"/>
</dbReference>
<protein>
    <submittedName>
        <fullName evidence="7">Simple sugar transport system permease protein</fullName>
    </submittedName>
</protein>
<evidence type="ECO:0000256" key="6">
    <source>
        <dbReference type="SAM" id="Phobius"/>
    </source>
</evidence>
<sequence>MTMKNKVMHFLNENKVVLLFVLLCIGAIIASKNPLTFVAGELFTRIGRNGFMVLALLIPVLAGMGLNFGITIGAIAAQIAVFWVVYWGFKGIEGFIISLLMATPVAILFGYLVGKLFNKMKGAEMIAGMVLGFFADGLYQLFFLYVIGGIIPVDNPSLIISGGIGVKNTIDLTGNLKYSLDTVSMLKLIEILFFVSVALLLIKMIFNKVKKTGAPLLKDILTLAAVLGIYGLTFVPSVEKFLSTDRLLLLDGITIGVIALAILQLYKMVDAKFISKKESFNFKEPVAMLIVLGITYALTYVKPIEKILLYVQIPVTTYFAIVLLCIFNNMLLRTRLGQNMRTVGQSRVVANAAGINVDRTRIIAMVISTVLACWGQLIYLQNIGTFSTYGAHTQVGQFAIAALLVGGASVQKATNKQAILGVILFHTLFIVAPQAGKELFNNAQLGEYFRVFVAYGVIAVSLAMHAWKGKVKPKIEAPPTPPASDPALEKA</sequence>
<feature type="transmembrane region" description="Helical" evidence="6">
    <location>
        <begin position="362"/>
        <end position="380"/>
    </location>
</feature>
<keyword evidence="4 6" id="KW-1133">Transmembrane helix</keyword>
<evidence type="ECO:0000256" key="4">
    <source>
        <dbReference type="ARBA" id="ARBA00022989"/>
    </source>
</evidence>
<evidence type="ECO:0000256" key="3">
    <source>
        <dbReference type="ARBA" id="ARBA00022692"/>
    </source>
</evidence>
<feature type="transmembrane region" description="Helical" evidence="6">
    <location>
        <begin position="247"/>
        <end position="266"/>
    </location>
</feature>
<accession>A0A1G8LE14</accession>
<dbReference type="GO" id="GO:0005886">
    <property type="term" value="C:plasma membrane"/>
    <property type="evidence" value="ECO:0007669"/>
    <property type="project" value="UniProtKB-SubCell"/>
</dbReference>
<dbReference type="GO" id="GO:0022857">
    <property type="term" value="F:transmembrane transporter activity"/>
    <property type="evidence" value="ECO:0007669"/>
    <property type="project" value="InterPro"/>
</dbReference>
<feature type="transmembrane region" description="Helical" evidence="6">
    <location>
        <begin position="418"/>
        <end position="436"/>
    </location>
</feature>
<feature type="transmembrane region" description="Helical" evidence="6">
    <location>
        <begin position="216"/>
        <end position="235"/>
    </location>
</feature>
<gene>
    <name evidence="7" type="ORF">SAMN05421804_10357</name>
</gene>
<feature type="transmembrane region" description="Helical" evidence="6">
    <location>
        <begin position="386"/>
        <end position="406"/>
    </location>
</feature>
<feature type="transmembrane region" description="Helical" evidence="6">
    <location>
        <begin position="185"/>
        <end position="204"/>
    </location>
</feature>
<dbReference type="PANTHER" id="PTHR32196:SF15">
    <property type="entry name" value="SUGAR ABC TRANSPORTER PERMEASE PROTEIN"/>
    <property type="match status" value="1"/>
</dbReference>
<feature type="transmembrane region" description="Helical" evidence="6">
    <location>
        <begin position="95"/>
        <end position="114"/>
    </location>
</feature>
<dbReference type="EMBL" id="FNDZ01000003">
    <property type="protein sequence ID" value="SDI53934.1"/>
    <property type="molecule type" value="Genomic_DNA"/>
</dbReference>
<evidence type="ECO:0000313" key="8">
    <source>
        <dbReference type="Proteomes" id="UP000183255"/>
    </source>
</evidence>